<dbReference type="RefSeq" id="WP_149266447.1">
    <property type="nucleotide sequence ID" value="NZ_VFJB01000005.1"/>
</dbReference>
<dbReference type="GO" id="GO:0034204">
    <property type="term" value="P:lipid translocation"/>
    <property type="evidence" value="ECO:0007669"/>
    <property type="project" value="TreeGrafter"/>
</dbReference>
<evidence type="ECO:0000256" key="3">
    <source>
        <dbReference type="ARBA" id="ARBA00022692"/>
    </source>
</evidence>
<accession>A0A5A8F3M9</accession>
<comment type="caution">
    <text evidence="12">The sequence shown here is derived from an EMBL/GenBank/DDBJ whole genome shotgun (WGS) entry which is preliminary data.</text>
</comment>
<evidence type="ECO:0000256" key="9">
    <source>
        <dbReference type="ARBA" id="ARBA00061532"/>
    </source>
</evidence>
<feature type="transmembrane region" description="Helical" evidence="10">
    <location>
        <begin position="27"/>
        <end position="48"/>
    </location>
</feature>
<evidence type="ECO:0000256" key="6">
    <source>
        <dbReference type="ARBA" id="ARBA00022989"/>
    </source>
</evidence>
<dbReference type="NCBIfam" id="TIGR01695">
    <property type="entry name" value="murJ_mviN"/>
    <property type="match status" value="1"/>
</dbReference>
<keyword evidence="10 11" id="KW-0813">Transport</keyword>
<dbReference type="PRINTS" id="PR01806">
    <property type="entry name" value="VIRFACTRMVIN"/>
</dbReference>
<keyword evidence="4 10" id="KW-0133">Cell shape</keyword>
<keyword evidence="13" id="KW-1185">Reference proteome</keyword>
<feature type="transmembrane region" description="Helical" evidence="10">
    <location>
        <begin position="82"/>
        <end position="106"/>
    </location>
</feature>
<keyword evidence="6 10" id="KW-1133">Transmembrane helix</keyword>
<evidence type="ECO:0000256" key="4">
    <source>
        <dbReference type="ARBA" id="ARBA00022960"/>
    </source>
</evidence>
<feature type="transmembrane region" description="Helical" evidence="10">
    <location>
        <begin position="54"/>
        <end position="70"/>
    </location>
</feature>
<feature type="transmembrane region" description="Helical" evidence="10">
    <location>
        <begin position="439"/>
        <end position="460"/>
    </location>
</feature>
<evidence type="ECO:0000256" key="2">
    <source>
        <dbReference type="ARBA" id="ARBA00022475"/>
    </source>
</evidence>
<dbReference type="InterPro" id="IPR051050">
    <property type="entry name" value="Lipid_II_flippase_MurJ/MviN"/>
</dbReference>
<dbReference type="UniPathway" id="UPA00219"/>
<feature type="transmembrane region" description="Helical" evidence="10">
    <location>
        <begin position="185"/>
        <end position="207"/>
    </location>
</feature>
<feature type="transmembrane region" description="Helical" evidence="10">
    <location>
        <begin position="272"/>
        <end position="289"/>
    </location>
</feature>
<dbReference type="GO" id="GO:0008360">
    <property type="term" value="P:regulation of cell shape"/>
    <property type="evidence" value="ECO:0007669"/>
    <property type="project" value="UniProtKB-UniRule"/>
</dbReference>
<protein>
    <recommendedName>
        <fullName evidence="10">Probable lipid II flippase MurJ</fullName>
    </recommendedName>
</protein>
<evidence type="ECO:0000256" key="11">
    <source>
        <dbReference type="PIRNR" id="PIRNR002869"/>
    </source>
</evidence>
<feature type="transmembrane region" description="Helical" evidence="10">
    <location>
        <begin position="376"/>
        <end position="396"/>
    </location>
</feature>
<dbReference type="PIRSF" id="PIRSF002869">
    <property type="entry name" value="MviN"/>
    <property type="match status" value="1"/>
</dbReference>
<dbReference type="EMBL" id="VFJB01000005">
    <property type="protein sequence ID" value="KAA0258126.1"/>
    <property type="molecule type" value="Genomic_DNA"/>
</dbReference>
<dbReference type="PANTHER" id="PTHR47019">
    <property type="entry name" value="LIPID II FLIPPASE MURJ"/>
    <property type="match status" value="1"/>
</dbReference>
<evidence type="ECO:0000256" key="5">
    <source>
        <dbReference type="ARBA" id="ARBA00022984"/>
    </source>
</evidence>
<comment type="pathway">
    <text evidence="10">Cell wall biogenesis; peptidoglycan biosynthesis.</text>
</comment>
<feature type="transmembrane region" description="Helical" evidence="10">
    <location>
        <begin position="466"/>
        <end position="484"/>
    </location>
</feature>
<dbReference type="InterPro" id="IPR004268">
    <property type="entry name" value="MurJ"/>
</dbReference>
<evidence type="ECO:0000256" key="10">
    <source>
        <dbReference type="HAMAP-Rule" id="MF_02078"/>
    </source>
</evidence>
<sequence length="493" mass="55480">MKSFLFSVLKSSFGVLTSRILGLIRDVSIAAVFGANAITDIFFVAFAIPNLFRALFAEGALSSAFVPILGNKLKQNDEAGNIYLTNVLLYLSFFSLAVVIIISIFSKQTILIFMPGYSNDLALVKTASVILVIVMPYLFFVSISALFAGYLNLKGSYYIPYASTALLNLSMIISVYLSYLFSKNIYFLAWGVFFGGILQLLFVFFYAKIKGFYFTKVGKKDPDVKKTFLLIVPSILGVGVNQLNFLIGRILASFLQYGSISYLYYANRLFQFPFGLFSVTIGTVSLTELSKNDEEKRNEIISKALISIFLIIIPSTIGIVLLSDEIIKLVFQRRAFTYADVLNTSSALIMYSIGLVFFSMNMTFTKVFHSVLDTKTPVKISVVLLVSNFLFSMLLLKSLKHAGIALSATISAFIGSVIYIYLLKKRNLFDFMIFIKNKLLLLMKIIFANVLLSFLIVILIKFRIHLLLIIFATVISYYFILMLLKINIWRVLR</sequence>
<organism evidence="12 13">
    <name type="scientific">Deferribacter autotrophicus</name>
    <dbReference type="NCBI Taxonomy" id="500465"/>
    <lineage>
        <taxon>Bacteria</taxon>
        <taxon>Pseudomonadati</taxon>
        <taxon>Deferribacterota</taxon>
        <taxon>Deferribacteres</taxon>
        <taxon>Deferribacterales</taxon>
        <taxon>Deferribacteraceae</taxon>
        <taxon>Deferribacter</taxon>
    </lineage>
</organism>
<evidence type="ECO:0000256" key="8">
    <source>
        <dbReference type="ARBA" id="ARBA00060041"/>
    </source>
</evidence>
<dbReference type="HAMAP" id="MF_02078">
    <property type="entry name" value="MurJ_MviN"/>
    <property type="match status" value="1"/>
</dbReference>
<dbReference type="GO" id="GO:0005886">
    <property type="term" value="C:plasma membrane"/>
    <property type="evidence" value="ECO:0007669"/>
    <property type="project" value="UniProtKB-SubCell"/>
</dbReference>
<name>A0A5A8F3M9_9BACT</name>
<evidence type="ECO:0000313" key="12">
    <source>
        <dbReference type="EMBL" id="KAA0258126.1"/>
    </source>
</evidence>
<dbReference type="GO" id="GO:0071555">
    <property type="term" value="P:cell wall organization"/>
    <property type="evidence" value="ECO:0007669"/>
    <property type="project" value="UniProtKB-UniRule"/>
</dbReference>
<dbReference type="CDD" id="cd13123">
    <property type="entry name" value="MATE_MurJ_like"/>
    <property type="match status" value="1"/>
</dbReference>
<evidence type="ECO:0000313" key="13">
    <source>
        <dbReference type="Proteomes" id="UP000322876"/>
    </source>
</evidence>
<gene>
    <name evidence="10 12" type="primary">murJ</name>
    <name evidence="12" type="ORF">FHQ18_06940</name>
</gene>
<feature type="transmembrane region" description="Helical" evidence="10">
    <location>
        <begin position="342"/>
        <end position="364"/>
    </location>
</feature>
<keyword evidence="2 10" id="KW-1003">Cell membrane</keyword>
<keyword evidence="5 10" id="KW-0573">Peptidoglycan synthesis</keyword>
<proteinExistence type="inferred from homology"/>
<feature type="transmembrane region" description="Helical" evidence="10">
    <location>
        <begin position="126"/>
        <end position="151"/>
    </location>
</feature>
<keyword evidence="10 11" id="KW-0961">Cell wall biogenesis/degradation</keyword>
<dbReference type="GO" id="GO:0009252">
    <property type="term" value="P:peptidoglycan biosynthetic process"/>
    <property type="evidence" value="ECO:0007669"/>
    <property type="project" value="UniProtKB-UniRule"/>
</dbReference>
<comment type="subcellular location">
    <subcellularLocation>
        <location evidence="1 10">Cell membrane</location>
        <topology evidence="1 10">Multi-pass membrane protein</topology>
    </subcellularLocation>
</comment>
<dbReference type="Pfam" id="PF03023">
    <property type="entry name" value="MurJ"/>
    <property type="match status" value="1"/>
</dbReference>
<keyword evidence="3 10" id="KW-0812">Transmembrane</keyword>
<feature type="transmembrane region" description="Helical" evidence="10">
    <location>
        <begin position="158"/>
        <end position="179"/>
    </location>
</feature>
<dbReference type="PANTHER" id="PTHR47019:SF1">
    <property type="entry name" value="LIPID II FLIPPASE MURJ"/>
    <property type="match status" value="1"/>
</dbReference>
<reference evidence="12 13" key="1">
    <citation type="submission" date="2019-06" db="EMBL/GenBank/DDBJ databases">
        <title>Genomic insights into carbon and energy metabolism of Deferribacter autotrophicus revealed new metabolic traits in the phylum Deferribacteres.</title>
        <authorList>
            <person name="Slobodkin A.I."/>
            <person name="Slobodkina G.B."/>
            <person name="Allioux M."/>
            <person name="Alain K."/>
            <person name="Jebbar M."/>
            <person name="Shadrin V."/>
            <person name="Kublanov I.V."/>
            <person name="Toshchakov S.V."/>
            <person name="Bonch-Osmolovskaya E.A."/>
        </authorList>
    </citation>
    <scope>NUCLEOTIDE SEQUENCE [LARGE SCALE GENOMIC DNA]</scope>
    <source>
        <strain evidence="12 13">SL50</strain>
    </source>
</reference>
<evidence type="ECO:0000256" key="7">
    <source>
        <dbReference type="ARBA" id="ARBA00023136"/>
    </source>
</evidence>
<dbReference type="AlphaFoldDB" id="A0A5A8F3M9"/>
<feature type="transmembrane region" description="Helical" evidence="10">
    <location>
        <begin position="402"/>
        <end position="423"/>
    </location>
</feature>
<dbReference type="OrthoDB" id="9816572at2"/>
<keyword evidence="7 10" id="KW-0472">Membrane</keyword>
<evidence type="ECO:0000256" key="1">
    <source>
        <dbReference type="ARBA" id="ARBA00004651"/>
    </source>
</evidence>
<comment type="function">
    <text evidence="8 10 11">Involved in peptidoglycan biosynthesis. Transports lipid-linked peptidoglycan precursors from the inner to the outer leaflet of the cytoplasmic membrane.</text>
</comment>
<feature type="transmembrane region" description="Helical" evidence="10">
    <location>
        <begin position="301"/>
        <end position="322"/>
    </location>
</feature>
<dbReference type="Proteomes" id="UP000322876">
    <property type="component" value="Unassembled WGS sequence"/>
</dbReference>
<dbReference type="GO" id="GO:0015648">
    <property type="term" value="F:lipid-linked peptidoglycan transporter activity"/>
    <property type="evidence" value="ECO:0007669"/>
    <property type="project" value="UniProtKB-UniRule"/>
</dbReference>
<comment type="similarity">
    <text evidence="9 10 11">Belongs to the MurJ/MviN family.</text>
</comment>
<feature type="transmembrane region" description="Helical" evidence="10">
    <location>
        <begin position="228"/>
        <end position="252"/>
    </location>
</feature>